<name>W9QKP2_9ROSA</name>
<dbReference type="CDD" id="cd00085">
    <property type="entry name" value="HNHc"/>
    <property type="match status" value="1"/>
</dbReference>
<keyword evidence="4" id="KW-1185">Reference proteome</keyword>
<feature type="domain" description="HNH nuclease" evidence="2">
    <location>
        <begin position="190"/>
        <end position="240"/>
    </location>
</feature>
<dbReference type="PANTHER" id="PTHR33877">
    <property type="entry name" value="SLL1193 PROTEIN"/>
    <property type="match status" value="1"/>
</dbReference>
<dbReference type="PANTHER" id="PTHR33877:SF2">
    <property type="entry name" value="OS07G0170200 PROTEIN"/>
    <property type="match status" value="1"/>
</dbReference>
<dbReference type="Pfam" id="PF14279">
    <property type="entry name" value="HNH_5"/>
    <property type="match status" value="1"/>
</dbReference>
<dbReference type="Proteomes" id="UP000030645">
    <property type="component" value="Unassembled WGS sequence"/>
</dbReference>
<evidence type="ECO:0000313" key="3">
    <source>
        <dbReference type="EMBL" id="EXB22050.1"/>
    </source>
</evidence>
<dbReference type="STRING" id="981085.W9QKP2"/>
<proteinExistence type="predicted"/>
<dbReference type="InterPro" id="IPR029471">
    <property type="entry name" value="HNH_5"/>
</dbReference>
<gene>
    <name evidence="3" type="ORF">L484_002837</name>
</gene>
<dbReference type="InterPro" id="IPR052892">
    <property type="entry name" value="NA-targeting_endonuclease"/>
</dbReference>
<dbReference type="Gene3D" id="1.10.30.50">
    <property type="match status" value="1"/>
</dbReference>
<sequence>MAQLSLMAAQQGRVKWVLFFTNGNGDGVSFGLEFPKHPFHYYLNSNPTNVRRRRRSRSRSFSLQPPNNLLLRFSSSSSSSSSSSRIHSSSSSSSSSNNNSSYSDDEEEEEEFEMDELSCFRGLVLDISYRPINVVCWKRAICLEFMEKADVLEYYDQTVNSATGSFYIPAVLRVPHLLQVVKRRRIKSNLSRKNILYRDSYTCQYCSSRDNLTIDHVYPAARGGEWKWENLVTACAKCNSKKGQKTLEEANMKLSKLPKAPKDYDILAIPLTTAAIKMLKMRRGTPEEWRQYLA</sequence>
<dbReference type="eggNOG" id="ENOG502QQI3">
    <property type="taxonomic scope" value="Eukaryota"/>
</dbReference>
<dbReference type="EMBL" id="KE343279">
    <property type="protein sequence ID" value="EXB22050.1"/>
    <property type="molecule type" value="Genomic_DNA"/>
</dbReference>
<accession>W9QKP2</accession>
<evidence type="ECO:0000313" key="4">
    <source>
        <dbReference type="Proteomes" id="UP000030645"/>
    </source>
</evidence>
<protein>
    <recommendedName>
        <fullName evidence="2">HNH nuclease domain-containing protein</fullName>
    </recommendedName>
</protein>
<organism evidence="3 4">
    <name type="scientific">Morus notabilis</name>
    <dbReference type="NCBI Taxonomy" id="981085"/>
    <lineage>
        <taxon>Eukaryota</taxon>
        <taxon>Viridiplantae</taxon>
        <taxon>Streptophyta</taxon>
        <taxon>Embryophyta</taxon>
        <taxon>Tracheophyta</taxon>
        <taxon>Spermatophyta</taxon>
        <taxon>Magnoliopsida</taxon>
        <taxon>eudicotyledons</taxon>
        <taxon>Gunneridae</taxon>
        <taxon>Pentapetalae</taxon>
        <taxon>rosids</taxon>
        <taxon>fabids</taxon>
        <taxon>Rosales</taxon>
        <taxon>Moraceae</taxon>
        <taxon>Moreae</taxon>
        <taxon>Morus</taxon>
    </lineage>
</organism>
<feature type="compositionally biased region" description="Low complexity" evidence="1">
    <location>
        <begin position="74"/>
        <end position="102"/>
    </location>
</feature>
<dbReference type="InterPro" id="IPR003615">
    <property type="entry name" value="HNH_nuc"/>
</dbReference>
<dbReference type="OrthoDB" id="2127950at2759"/>
<feature type="region of interest" description="Disordered" evidence="1">
    <location>
        <begin position="74"/>
        <end position="107"/>
    </location>
</feature>
<evidence type="ECO:0000259" key="2">
    <source>
        <dbReference type="SMART" id="SM00507"/>
    </source>
</evidence>
<dbReference type="KEGG" id="mnt:21386392"/>
<dbReference type="SMART" id="SM00507">
    <property type="entry name" value="HNHc"/>
    <property type="match status" value="1"/>
</dbReference>
<dbReference type="AlphaFoldDB" id="W9QKP2"/>
<reference evidence="4" key="1">
    <citation type="submission" date="2013-01" db="EMBL/GenBank/DDBJ databases">
        <title>Draft Genome Sequence of a Mulberry Tree, Morus notabilis C.K. Schneid.</title>
        <authorList>
            <person name="He N."/>
            <person name="Zhao S."/>
        </authorList>
    </citation>
    <scope>NUCLEOTIDE SEQUENCE</scope>
</reference>
<evidence type="ECO:0000256" key="1">
    <source>
        <dbReference type="SAM" id="MobiDB-lite"/>
    </source>
</evidence>